<gene>
    <name evidence="1" type="ORF">QE367_002186</name>
</gene>
<dbReference type="Proteomes" id="UP001260188">
    <property type="component" value="Unassembled WGS sequence"/>
</dbReference>
<sequence>MEDASDTVEEFRRQELRFEGELDGVVEYGCDLFRGEARELGIWLSGRNRADIDRRVVPLAEDVLRRLPTLVALIGPRPPSELASIAVSPGRAALTFWEDGVNNEFTAVFLDLGPDAAERWSFGGFDT</sequence>
<organism evidence="1 2">
    <name type="scientific">Microbacterium paludicola</name>
    <dbReference type="NCBI Taxonomy" id="300019"/>
    <lineage>
        <taxon>Bacteria</taxon>
        <taxon>Bacillati</taxon>
        <taxon>Actinomycetota</taxon>
        <taxon>Actinomycetes</taxon>
        <taxon>Micrococcales</taxon>
        <taxon>Microbacteriaceae</taxon>
        <taxon>Microbacterium</taxon>
    </lineage>
</organism>
<proteinExistence type="predicted"/>
<accession>A0ABU1I3A1</accession>
<dbReference type="EMBL" id="JAVIZA010000001">
    <property type="protein sequence ID" value="MDR6167982.1"/>
    <property type="molecule type" value="Genomic_DNA"/>
</dbReference>
<protein>
    <submittedName>
        <fullName evidence="1">Uncharacterized protein</fullName>
    </submittedName>
</protein>
<evidence type="ECO:0000313" key="2">
    <source>
        <dbReference type="Proteomes" id="UP001260188"/>
    </source>
</evidence>
<dbReference type="RefSeq" id="WP_064955273.1">
    <property type="nucleotide sequence ID" value="NZ_JAVIZA010000001.1"/>
</dbReference>
<name>A0ABU1I3A1_9MICO</name>
<evidence type="ECO:0000313" key="1">
    <source>
        <dbReference type="EMBL" id="MDR6167982.1"/>
    </source>
</evidence>
<reference evidence="1 2" key="1">
    <citation type="submission" date="2023-08" db="EMBL/GenBank/DDBJ databases">
        <title>Functional and genomic diversity of the sorghum phyllosphere microbiome.</title>
        <authorList>
            <person name="Shade A."/>
        </authorList>
    </citation>
    <scope>NUCLEOTIDE SEQUENCE [LARGE SCALE GENOMIC DNA]</scope>
    <source>
        <strain evidence="1 2">SORGH_AS_0919</strain>
    </source>
</reference>
<comment type="caution">
    <text evidence="1">The sequence shown here is derived from an EMBL/GenBank/DDBJ whole genome shotgun (WGS) entry which is preliminary data.</text>
</comment>
<keyword evidence="2" id="KW-1185">Reference proteome</keyword>